<organism evidence="1 2">
    <name type="scientific">Puccinia sorghi</name>
    <dbReference type="NCBI Taxonomy" id="27349"/>
    <lineage>
        <taxon>Eukaryota</taxon>
        <taxon>Fungi</taxon>
        <taxon>Dikarya</taxon>
        <taxon>Basidiomycota</taxon>
        <taxon>Pucciniomycotina</taxon>
        <taxon>Pucciniomycetes</taxon>
        <taxon>Pucciniales</taxon>
        <taxon>Pucciniaceae</taxon>
        <taxon>Puccinia</taxon>
    </lineage>
</organism>
<dbReference type="OrthoDB" id="1435358at2759"/>
<name>A0A0L6UP70_9BASI</name>
<protein>
    <submittedName>
        <fullName evidence="1">Uncharacterized protein</fullName>
    </submittedName>
</protein>
<dbReference type="AlphaFoldDB" id="A0A0L6UP70"/>
<evidence type="ECO:0000313" key="2">
    <source>
        <dbReference type="Proteomes" id="UP000037035"/>
    </source>
</evidence>
<evidence type="ECO:0000313" key="1">
    <source>
        <dbReference type="EMBL" id="KNZ50321.1"/>
    </source>
</evidence>
<accession>A0A0L6UP70</accession>
<keyword evidence="2" id="KW-1185">Reference proteome</keyword>
<reference evidence="1 2" key="1">
    <citation type="submission" date="2015-08" db="EMBL/GenBank/DDBJ databases">
        <title>Next Generation Sequencing and Analysis of the Genome of Puccinia sorghi L Schw, the Causal Agent of Maize Common Rust.</title>
        <authorList>
            <person name="Rochi L."/>
            <person name="Burguener G."/>
            <person name="Darino M."/>
            <person name="Turjanski A."/>
            <person name="Kreff E."/>
            <person name="Dieguez M.J."/>
            <person name="Sacco F."/>
        </authorList>
    </citation>
    <scope>NUCLEOTIDE SEQUENCE [LARGE SCALE GENOMIC DNA]</scope>
    <source>
        <strain evidence="1 2">RO10H11247</strain>
    </source>
</reference>
<dbReference type="Proteomes" id="UP000037035">
    <property type="component" value="Unassembled WGS sequence"/>
</dbReference>
<sequence>MKNFDYSIGNTEPNLPVLQRTYGPTNFQEEALMTGRTSIFDQNVTPPPASVNAPTSEALRAQPLSIPLSFRSPFSPTTSPLTTLRFRQWNLGINRTINKIQQEELIGKAPIEVLLGFLKQSNWFWGVSVSACGELHNRFPFLIWDPLIFLKSAIMWPSLIQLKKQTVTGFPSFKQRIIYLGFQKSLQEHLACLLSPQNFYHRLKNRLTQHSNQCFSGLQGPSLSGIAQLSQKMSNPSKKVSELKQFLSKWLAIIEYLKNSILLVKEHFFVAWDRNFPHLRNLNTSHVESCNAFINIFIDNCSGNL</sequence>
<dbReference type="VEuPathDB" id="FungiDB:VP01_448g2"/>
<gene>
    <name evidence="1" type="ORF">VP01_448g2</name>
</gene>
<proteinExistence type="predicted"/>
<comment type="caution">
    <text evidence="1">The sequence shown here is derived from an EMBL/GenBank/DDBJ whole genome shotgun (WGS) entry which is preliminary data.</text>
</comment>
<dbReference type="EMBL" id="LAVV01009601">
    <property type="protein sequence ID" value="KNZ50321.1"/>
    <property type="molecule type" value="Genomic_DNA"/>
</dbReference>